<keyword evidence="2" id="KW-1185">Reference proteome</keyword>
<comment type="caution">
    <text evidence="1">The sequence shown here is derived from an EMBL/GenBank/DDBJ whole genome shotgun (WGS) entry which is preliminary data.</text>
</comment>
<accession>A0ACB9DX09</accession>
<name>A0ACB9DX09_CICIN</name>
<reference evidence="1 2" key="2">
    <citation type="journal article" date="2022" name="Mol. Ecol. Resour.">
        <title>The genomes of chicory, endive, great burdock and yacon provide insights into Asteraceae paleo-polyploidization history and plant inulin production.</title>
        <authorList>
            <person name="Fan W."/>
            <person name="Wang S."/>
            <person name="Wang H."/>
            <person name="Wang A."/>
            <person name="Jiang F."/>
            <person name="Liu H."/>
            <person name="Zhao H."/>
            <person name="Xu D."/>
            <person name="Zhang Y."/>
        </authorList>
    </citation>
    <scope>NUCLEOTIDE SEQUENCE [LARGE SCALE GENOMIC DNA]</scope>
    <source>
        <strain evidence="2">cv. Punajuju</strain>
        <tissue evidence="1">Leaves</tissue>
    </source>
</reference>
<evidence type="ECO:0000313" key="2">
    <source>
        <dbReference type="Proteomes" id="UP001055811"/>
    </source>
</evidence>
<protein>
    <submittedName>
        <fullName evidence="1">Uncharacterized protein</fullName>
    </submittedName>
</protein>
<reference evidence="2" key="1">
    <citation type="journal article" date="2022" name="Mol. Ecol. Resour.">
        <title>The genomes of chicory, endive, great burdock and yacon provide insights into Asteraceae palaeo-polyploidization history and plant inulin production.</title>
        <authorList>
            <person name="Fan W."/>
            <person name="Wang S."/>
            <person name="Wang H."/>
            <person name="Wang A."/>
            <person name="Jiang F."/>
            <person name="Liu H."/>
            <person name="Zhao H."/>
            <person name="Xu D."/>
            <person name="Zhang Y."/>
        </authorList>
    </citation>
    <scope>NUCLEOTIDE SEQUENCE [LARGE SCALE GENOMIC DNA]</scope>
    <source>
        <strain evidence="2">cv. Punajuju</strain>
    </source>
</reference>
<gene>
    <name evidence="1" type="ORF">L2E82_21727</name>
</gene>
<sequence>MEPALRFTSRVKKISVIRNLCLVELLQKGKPVIPYDVKEKTGSETEETEVKLVEEEEDGGTSESGAQLAMGEAFGVEAPAQKLDVYIATRICISDDGPDRTLLSVETADRPRLLVDLVKIFTDINVAVESGEFGTKGKNTQRKKGHDSEKKINVQVDPPIEKENQKLSDHHDEEVVAI</sequence>
<proteinExistence type="predicted"/>
<organism evidence="1 2">
    <name type="scientific">Cichorium intybus</name>
    <name type="common">Chicory</name>
    <dbReference type="NCBI Taxonomy" id="13427"/>
    <lineage>
        <taxon>Eukaryota</taxon>
        <taxon>Viridiplantae</taxon>
        <taxon>Streptophyta</taxon>
        <taxon>Embryophyta</taxon>
        <taxon>Tracheophyta</taxon>
        <taxon>Spermatophyta</taxon>
        <taxon>Magnoliopsida</taxon>
        <taxon>eudicotyledons</taxon>
        <taxon>Gunneridae</taxon>
        <taxon>Pentapetalae</taxon>
        <taxon>asterids</taxon>
        <taxon>campanulids</taxon>
        <taxon>Asterales</taxon>
        <taxon>Asteraceae</taxon>
        <taxon>Cichorioideae</taxon>
        <taxon>Cichorieae</taxon>
        <taxon>Cichoriinae</taxon>
        <taxon>Cichorium</taxon>
    </lineage>
</organism>
<dbReference type="EMBL" id="CM042012">
    <property type="protein sequence ID" value="KAI3750858.1"/>
    <property type="molecule type" value="Genomic_DNA"/>
</dbReference>
<dbReference type="Proteomes" id="UP001055811">
    <property type="component" value="Linkage Group LG04"/>
</dbReference>
<evidence type="ECO:0000313" key="1">
    <source>
        <dbReference type="EMBL" id="KAI3750858.1"/>
    </source>
</evidence>